<accession>A0A7J5AL77</accession>
<protein>
    <submittedName>
        <fullName evidence="1">Ribosome-associated translation inhibitor RaiA</fullName>
    </submittedName>
</protein>
<organism evidence="1 2">
    <name type="scientific">Tenacibaculum aiptasiae</name>
    <dbReference type="NCBI Taxonomy" id="426481"/>
    <lineage>
        <taxon>Bacteria</taxon>
        <taxon>Pseudomonadati</taxon>
        <taxon>Bacteroidota</taxon>
        <taxon>Flavobacteriia</taxon>
        <taxon>Flavobacteriales</taxon>
        <taxon>Flavobacteriaceae</taxon>
        <taxon>Tenacibaculum</taxon>
    </lineage>
</organism>
<gene>
    <name evidence="1" type="primary">raiA</name>
    <name evidence="1" type="ORF">F7018_09165</name>
</gene>
<dbReference type="SUPFAM" id="SSF69754">
    <property type="entry name" value="Ribosome binding protein Y (YfiA homologue)"/>
    <property type="match status" value="1"/>
</dbReference>
<dbReference type="OrthoDB" id="9808702at2"/>
<reference evidence="1 2" key="1">
    <citation type="submission" date="2019-09" db="EMBL/GenBank/DDBJ databases">
        <authorList>
            <person name="Cao W.R."/>
        </authorList>
    </citation>
    <scope>NUCLEOTIDE SEQUENCE [LARGE SCALE GENOMIC DNA]</scope>
    <source>
        <strain evidence="2">a4</strain>
    </source>
</reference>
<dbReference type="EMBL" id="WAAU01000013">
    <property type="protein sequence ID" value="KAB1158341.1"/>
    <property type="molecule type" value="Genomic_DNA"/>
</dbReference>
<dbReference type="Proteomes" id="UP000467305">
    <property type="component" value="Unassembled WGS sequence"/>
</dbReference>
<sequence length="100" mass="11755">MEVHIQFVKMPVSENLQEFIQKKLDKLYKKYDWLIKAQVYIKYENDPTSKGKICEMVLSQSGPQVFASSNEDNYQLAVKNTVSDLERQLSKRKQVMKSHL</sequence>
<evidence type="ECO:0000313" key="2">
    <source>
        <dbReference type="Proteomes" id="UP000467305"/>
    </source>
</evidence>
<dbReference type="NCBIfam" id="TIGR00741">
    <property type="entry name" value="yfiA"/>
    <property type="match status" value="1"/>
</dbReference>
<dbReference type="InterPro" id="IPR003489">
    <property type="entry name" value="RHF/RaiA"/>
</dbReference>
<name>A0A7J5AL77_9FLAO</name>
<proteinExistence type="predicted"/>
<dbReference type="Pfam" id="PF02482">
    <property type="entry name" value="Ribosomal_S30AE"/>
    <property type="match status" value="1"/>
</dbReference>
<dbReference type="Gene3D" id="3.30.160.100">
    <property type="entry name" value="Ribosome hibernation promotion factor-like"/>
    <property type="match status" value="1"/>
</dbReference>
<dbReference type="AlphaFoldDB" id="A0A7J5AL77"/>
<keyword evidence="2" id="KW-1185">Reference proteome</keyword>
<dbReference type="RefSeq" id="WP_150899765.1">
    <property type="nucleotide sequence ID" value="NZ_WAAU01000013.1"/>
</dbReference>
<evidence type="ECO:0000313" key="1">
    <source>
        <dbReference type="EMBL" id="KAB1158341.1"/>
    </source>
</evidence>
<comment type="caution">
    <text evidence="1">The sequence shown here is derived from an EMBL/GenBank/DDBJ whole genome shotgun (WGS) entry which is preliminary data.</text>
</comment>
<dbReference type="InterPro" id="IPR036567">
    <property type="entry name" value="RHF-like"/>
</dbReference>